<sequence length="571" mass="60602">MAALILAAPASAASQCQLVKYLELPVQMTGARPIVTTKIGGKDARFILDSGAFFSTMSRASAAEYQLVTVAAPARLHLRGINGETSADMTTVREFELGGVKIPQVQFIVGGTDTGQVGLLGQNFLSMFDVEYDFPHGMLRLFRAKNCPDAAAAYWAGQRPVTVLPLIPVPYHTVATVTLNGVKLKAGFDSGAPLAGLTLSGAKHAGLTPQSPGVTEAGYTGGIGSKTLKQWVGTFDKIDIGGEAIPHPRIHFADMELGDFDMLIGFDFFLTHRILVENNAGRMLVTYEGGPMFGLKPTGVRDAGGAEIALDKPDAAPTDAEGFARRGGVSASGGKLEAAIADFDQAVALAPGNARYLKMRAAARMANRQPLLALADYEKVIAIDPADPDPHVARANLRLVFNDPKGAAEDIAIADKTLPPSSEGRLMLGGLFDTVEQYPQAIANFDQWLKFHPEDERRPVALNGRCWARALLNQELDKALTDCNAAIRARPNAGAYLDSRALVRLRRGELALAKADYDAALALTPRNALALYARGLVRGKLGDAAGAETDRAAALAIQPAVAARAKRLGLE</sequence>
<dbReference type="CDD" id="cd05483">
    <property type="entry name" value="retropepsin_like_bacteria"/>
    <property type="match status" value="1"/>
</dbReference>
<feature type="repeat" description="TPR" evidence="3">
    <location>
        <begin position="320"/>
        <end position="353"/>
    </location>
</feature>
<evidence type="ECO:0000256" key="1">
    <source>
        <dbReference type="ARBA" id="ARBA00022737"/>
    </source>
</evidence>
<proteinExistence type="predicted"/>
<dbReference type="SMART" id="SM00028">
    <property type="entry name" value="TPR"/>
    <property type="match status" value="6"/>
</dbReference>
<dbReference type="GO" id="GO:0008233">
    <property type="term" value="F:peptidase activity"/>
    <property type="evidence" value="ECO:0007669"/>
    <property type="project" value="UniProtKB-KW"/>
</dbReference>
<dbReference type="PANTHER" id="PTHR44858">
    <property type="entry name" value="TETRATRICOPEPTIDE REPEAT PROTEIN 6"/>
    <property type="match status" value="1"/>
</dbReference>
<keyword evidence="4" id="KW-0378">Hydrolase</keyword>
<dbReference type="InterPro" id="IPR021109">
    <property type="entry name" value="Peptidase_aspartic_dom_sf"/>
</dbReference>
<keyword evidence="4" id="KW-0645">Protease</keyword>
<dbReference type="InterPro" id="IPR050498">
    <property type="entry name" value="Ycf3"/>
</dbReference>
<dbReference type="InterPro" id="IPR011990">
    <property type="entry name" value="TPR-like_helical_dom_sf"/>
</dbReference>
<dbReference type="Pfam" id="PF13650">
    <property type="entry name" value="Asp_protease_2"/>
    <property type="match status" value="2"/>
</dbReference>
<dbReference type="PROSITE" id="PS50005">
    <property type="entry name" value="TPR"/>
    <property type="match status" value="2"/>
</dbReference>
<name>A0ABX0TS07_9SPHN</name>
<comment type="caution">
    <text evidence="4">The sequence shown here is derived from an EMBL/GenBank/DDBJ whole genome shotgun (WGS) entry which is preliminary data.</text>
</comment>
<keyword evidence="2 3" id="KW-0802">TPR repeat</keyword>
<evidence type="ECO:0000313" key="5">
    <source>
        <dbReference type="Proteomes" id="UP000727456"/>
    </source>
</evidence>
<organism evidence="4 5">
    <name type="scientific">Sphingomonas vulcanisoli</name>
    <dbReference type="NCBI Taxonomy" id="1658060"/>
    <lineage>
        <taxon>Bacteria</taxon>
        <taxon>Pseudomonadati</taxon>
        <taxon>Pseudomonadota</taxon>
        <taxon>Alphaproteobacteria</taxon>
        <taxon>Sphingomonadales</taxon>
        <taxon>Sphingomonadaceae</taxon>
        <taxon>Sphingomonas</taxon>
    </lineage>
</organism>
<accession>A0ABX0TS07</accession>
<evidence type="ECO:0000256" key="3">
    <source>
        <dbReference type="PROSITE-ProRule" id="PRU00339"/>
    </source>
</evidence>
<reference evidence="4 5" key="1">
    <citation type="submission" date="2020-03" db="EMBL/GenBank/DDBJ databases">
        <title>Genomic Encyclopedia of Type Strains, Phase III (KMG-III): the genomes of soil and plant-associated and newly described type strains.</title>
        <authorList>
            <person name="Whitman W."/>
        </authorList>
    </citation>
    <scope>NUCLEOTIDE SEQUENCE [LARGE SCALE GENOMIC DNA]</scope>
    <source>
        <strain evidence="4 5">CECT 8804</strain>
    </source>
</reference>
<dbReference type="PANTHER" id="PTHR44858:SF1">
    <property type="entry name" value="UDP-N-ACETYLGLUCOSAMINE--PEPTIDE N-ACETYLGLUCOSAMINYLTRANSFERASE SPINDLY-RELATED"/>
    <property type="match status" value="1"/>
</dbReference>
<dbReference type="Proteomes" id="UP000727456">
    <property type="component" value="Unassembled WGS sequence"/>
</dbReference>
<dbReference type="SUPFAM" id="SSF48452">
    <property type="entry name" value="TPR-like"/>
    <property type="match status" value="1"/>
</dbReference>
<dbReference type="InterPro" id="IPR019734">
    <property type="entry name" value="TPR_rpt"/>
</dbReference>
<dbReference type="RefSeq" id="WP_167072717.1">
    <property type="nucleotide sequence ID" value="NZ_JAAOZC010000003.1"/>
</dbReference>
<dbReference type="Gene3D" id="2.40.70.10">
    <property type="entry name" value="Acid Proteases"/>
    <property type="match status" value="2"/>
</dbReference>
<evidence type="ECO:0000313" key="4">
    <source>
        <dbReference type="EMBL" id="NIJ07863.1"/>
    </source>
</evidence>
<dbReference type="GO" id="GO:0006508">
    <property type="term" value="P:proteolysis"/>
    <property type="evidence" value="ECO:0007669"/>
    <property type="project" value="UniProtKB-KW"/>
</dbReference>
<keyword evidence="5" id="KW-1185">Reference proteome</keyword>
<dbReference type="EMBL" id="JAAOZC010000003">
    <property type="protein sequence ID" value="NIJ07863.1"/>
    <property type="molecule type" value="Genomic_DNA"/>
</dbReference>
<keyword evidence="1" id="KW-0677">Repeat</keyword>
<feature type="repeat" description="TPR" evidence="3">
    <location>
        <begin position="422"/>
        <end position="455"/>
    </location>
</feature>
<gene>
    <name evidence="4" type="ORF">FHS31_001473</name>
</gene>
<dbReference type="InterPro" id="IPR034122">
    <property type="entry name" value="Retropepsin-like_bacterial"/>
</dbReference>
<dbReference type="Gene3D" id="1.25.40.10">
    <property type="entry name" value="Tetratricopeptide repeat domain"/>
    <property type="match status" value="3"/>
</dbReference>
<dbReference type="SUPFAM" id="SSF50630">
    <property type="entry name" value="Acid proteases"/>
    <property type="match status" value="2"/>
</dbReference>
<protein>
    <submittedName>
        <fullName evidence="4">Tetratricopeptide (TPR) repeat protein/predicted aspartyl protease</fullName>
    </submittedName>
</protein>
<evidence type="ECO:0000256" key="2">
    <source>
        <dbReference type="ARBA" id="ARBA00022803"/>
    </source>
</evidence>